<feature type="region of interest" description="Disordered" evidence="1">
    <location>
        <begin position="370"/>
        <end position="415"/>
    </location>
</feature>
<feature type="compositionally biased region" description="Low complexity" evidence="1">
    <location>
        <begin position="178"/>
        <end position="187"/>
    </location>
</feature>
<proteinExistence type="predicted"/>
<feature type="compositionally biased region" description="Polar residues" evidence="1">
    <location>
        <begin position="405"/>
        <end position="415"/>
    </location>
</feature>
<feature type="compositionally biased region" description="Basic residues" evidence="1">
    <location>
        <begin position="329"/>
        <end position="340"/>
    </location>
</feature>
<feature type="region of interest" description="Disordered" evidence="1">
    <location>
        <begin position="228"/>
        <end position="347"/>
    </location>
</feature>
<evidence type="ECO:0000256" key="1">
    <source>
        <dbReference type="SAM" id="MobiDB-lite"/>
    </source>
</evidence>
<feature type="compositionally biased region" description="Basic and acidic residues" evidence="1">
    <location>
        <begin position="269"/>
        <end position="293"/>
    </location>
</feature>
<dbReference type="AlphaFoldDB" id="A0A0B6ZFX3"/>
<feature type="compositionally biased region" description="Basic residues" evidence="1">
    <location>
        <begin position="246"/>
        <end position="256"/>
    </location>
</feature>
<feature type="compositionally biased region" description="Low complexity" evidence="1">
    <location>
        <begin position="373"/>
        <end position="400"/>
    </location>
</feature>
<reference evidence="2" key="1">
    <citation type="submission" date="2014-12" db="EMBL/GenBank/DDBJ databases">
        <title>Insight into the proteome of Arion vulgaris.</title>
        <authorList>
            <person name="Aradska J."/>
            <person name="Bulat T."/>
            <person name="Smidak R."/>
            <person name="Sarate P."/>
            <person name="Gangsoo J."/>
            <person name="Sialana F."/>
            <person name="Bilban M."/>
            <person name="Lubec G."/>
        </authorList>
    </citation>
    <scope>NUCLEOTIDE SEQUENCE</scope>
    <source>
        <tissue evidence="2">Skin</tissue>
    </source>
</reference>
<sequence>TTRSKSKMHEEIVKNNRKYLMSHLTSKKLTNKADTVMMKNHKSSLKDKDRVSAVSKNDKYDSNKPSDVYNAGECSKSEIGDTGDRNYQADEIMNSKSLEMSDRNVVEISDDGSMLYESAKINNCGDVRPTSPAVAARLQNKKRKNHSSTEYSKYRTDQLHEGSSSSLSSESDDDRSSQQESSLSNSSTPAKLQKRIQNAHAVFRSCENNVNSSIGQGKQINVESNLDRHTNRAEGSSDSSFSGARARPRANKKRKVKDSELRNRRRINHYNDSKISDHAGKHSGAERHEERSVRSNLQTATHSHRSVKDYNISNESRATKSSNNEVRNYIKRKADKKTKKKVDVDSDKEIVKNIDSKKIYLRTPDSFKRVTRSLSVSSSQQDSKLSSISRQSNSRGSSQSREMRSNITGRVPTSS</sequence>
<feature type="region of interest" description="Disordered" evidence="1">
    <location>
        <begin position="39"/>
        <end position="85"/>
    </location>
</feature>
<feature type="compositionally biased region" description="Polar residues" evidence="1">
    <location>
        <begin position="233"/>
        <end position="242"/>
    </location>
</feature>
<feature type="compositionally biased region" description="Polar residues" evidence="1">
    <location>
        <begin position="311"/>
        <end position="326"/>
    </location>
</feature>
<feature type="region of interest" description="Disordered" evidence="1">
    <location>
        <begin position="137"/>
        <end position="195"/>
    </location>
</feature>
<feature type="compositionally biased region" description="Basic and acidic residues" evidence="1">
    <location>
        <begin position="44"/>
        <end position="64"/>
    </location>
</feature>
<organism evidence="2">
    <name type="scientific">Arion vulgaris</name>
    <dbReference type="NCBI Taxonomy" id="1028688"/>
    <lineage>
        <taxon>Eukaryota</taxon>
        <taxon>Metazoa</taxon>
        <taxon>Spiralia</taxon>
        <taxon>Lophotrochozoa</taxon>
        <taxon>Mollusca</taxon>
        <taxon>Gastropoda</taxon>
        <taxon>Heterobranchia</taxon>
        <taxon>Euthyneura</taxon>
        <taxon>Panpulmonata</taxon>
        <taxon>Eupulmonata</taxon>
        <taxon>Stylommatophora</taxon>
        <taxon>Helicina</taxon>
        <taxon>Arionoidea</taxon>
        <taxon>Arionidae</taxon>
        <taxon>Arion</taxon>
    </lineage>
</organism>
<evidence type="ECO:0000313" key="2">
    <source>
        <dbReference type="EMBL" id="CEK67332.1"/>
    </source>
</evidence>
<accession>A0A0B6ZFX3</accession>
<feature type="compositionally biased region" description="Basic and acidic residues" evidence="1">
    <location>
        <begin position="75"/>
        <end position="85"/>
    </location>
</feature>
<protein>
    <submittedName>
        <fullName evidence="2">Uncharacterized protein</fullName>
    </submittedName>
</protein>
<dbReference type="EMBL" id="HACG01020467">
    <property type="protein sequence ID" value="CEK67332.1"/>
    <property type="molecule type" value="Transcribed_RNA"/>
</dbReference>
<feature type="non-terminal residue" evidence="2">
    <location>
        <position position="415"/>
    </location>
</feature>
<name>A0A0B6ZFX3_9EUPU</name>
<gene>
    <name evidence="2" type="primary">ORF62220</name>
</gene>
<feature type="non-terminal residue" evidence="2">
    <location>
        <position position="1"/>
    </location>
</feature>